<keyword evidence="9" id="KW-1185">Reference proteome</keyword>
<evidence type="ECO:0000256" key="4">
    <source>
        <dbReference type="ARBA" id="ARBA00022833"/>
    </source>
</evidence>
<accession>A0ABY7DA56</accession>
<proteinExistence type="predicted"/>
<dbReference type="GeneID" id="77805714"/>
<dbReference type="Proteomes" id="UP001164743">
    <property type="component" value="Chromosome 18A"/>
</dbReference>
<feature type="compositionally biased region" description="Basic and acidic residues" evidence="6">
    <location>
        <begin position="418"/>
        <end position="429"/>
    </location>
</feature>
<reference evidence="8" key="1">
    <citation type="submission" date="2022-10" db="EMBL/GenBank/DDBJ databases">
        <title>Puccinia triticina Genome sequencing and assembly.</title>
        <authorList>
            <person name="Li C."/>
        </authorList>
    </citation>
    <scope>NUCLEOTIDE SEQUENCE</scope>
    <source>
        <strain evidence="8">Pt15</strain>
    </source>
</reference>
<evidence type="ECO:0000259" key="7">
    <source>
        <dbReference type="Pfam" id="PF05699"/>
    </source>
</evidence>
<dbReference type="InterPro" id="IPR052035">
    <property type="entry name" value="ZnF_BED_domain_contain"/>
</dbReference>
<keyword evidence="2" id="KW-0479">Metal-binding</keyword>
<gene>
    <name evidence="8" type="ORF">PtA15_18A294</name>
</gene>
<feature type="compositionally biased region" description="Low complexity" evidence="6">
    <location>
        <begin position="534"/>
        <end position="543"/>
    </location>
</feature>
<evidence type="ECO:0000313" key="8">
    <source>
        <dbReference type="EMBL" id="WAQ93236.1"/>
    </source>
</evidence>
<feature type="region of interest" description="Disordered" evidence="6">
    <location>
        <begin position="377"/>
        <end position="446"/>
    </location>
</feature>
<organism evidence="8 9">
    <name type="scientific">Puccinia triticina</name>
    <dbReference type="NCBI Taxonomy" id="208348"/>
    <lineage>
        <taxon>Eukaryota</taxon>
        <taxon>Fungi</taxon>
        <taxon>Dikarya</taxon>
        <taxon>Basidiomycota</taxon>
        <taxon>Pucciniomycotina</taxon>
        <taxon>Pucciniomycetes</taxon>
        <taxon>Pucciniales</taxon>
        <taxon>Pucciniaceae</taxon>
        <taxon>Puccinia</taxon>
    </lineage>
</organism>
<evidence type="ECO:0000256" key="5">
    <source>
        <dbReference type="ARBA" id="ARBA00023242"/>
    </source>
</evidence>
<evidence type="ECO:0000313" key="9">
    <source>
        <dbReference type="Proteomes" id="UP001164743"/>
    </source>
</evidence>
<dbReference type="SUPFAM" id="SSF53098">
    <property type="entry name" value="Ribonuclease H-like"/>
    <property type="match status" value="1"/>
</dbReference>
<dbReference type="PANTHER" id="PTHR46481:SF10">
    <property type="entry name" value="ZINC FINGER BED DOMAIN-CONTAINING PROTEIN 39"/>
    <property type="match status" value="1"/>
</dbReference>
<feature type="region of interest" description="Disordered" evidence="6">
    <location>
        <begin position="600"/>
        <end position="646"/>
    </location>
</feature>
<protein>
    <recommendedName>
        <fullName evidence="7">HAT C-terminal dimerisation domain-containing protein</fullName>
    </recommendedName>
</protein>
<evidence type="ECO:0000256" key="6">
    <source>
        <dbReference type="SAM" id="MobiDB-lite"/>
    </source>
</evidence>
<keyword evidence="5" id="KW-0539">Nucleus</keyword>
<feature type="compositionally biased region" description="Pro residues" evidence="6">
    <location>
        <begin position="551"/>
        <end position="563"/>
    </location>
</feature>
<keyword evidence="3" id="KW-0863">Zinc-finger</keyword>
<dbReference type="InterPro" id="IPR012337">
    <property type="entry name" value="RNaseH-like_sf"/>
</dbReference>
<sequence length="689" mass="75644">MAAIARFFVCSNLPPQTIDEHQFIELLHLCNPLITRSLLFTPNTLTQFIHQKALLAKQALKLRLAKISPPTLSFSCSRSTPADRNHSLLGLVVHWLAPDHKPALRSVPLGLLQLSRKPSPRNIAQAILKILADYDLQHRIFSLTIDHVPDLHHFGRILATLIPGFKPESQLIGCMGSLINRSAELLLRDLFPTIISRLQNLTLLLRQSPQKSDSFARIVAAVTSSDSQPPGLLTPANTSRWNATYLVLARAYQLKEAIQIFCLKEVGFAQFLILDQEWDIVRQLCDFLKPMNTAANEISSDKPCDMITATPTFCWLLRRLNKVRRNYEGRELLEPVKEMLDRLSSSATPGRIAEIQKAFYESSRPYSLYPTFRTHGQGGSDVIVDPSAPAPASSDRLEIDHPHPQQQQPQSGHHMTKRPRDNDDYRPQNDPDDSDSDSDYSSGKPRIFKKKPKLMIGLKDEIANYLEVECEESTCVPLEYWSAHRAKFPSLSLMSKDFLAVQASAGMAFASCERLGQVLEAFLAGPSLEAPGEPSSSADAAASHARDSPAVRPPSSSPAPYPTAAPADPRPLRIHHPPAGFLQLSGPGVEHDIIVSARPASSDAPSIPVHLPHPDASPAPSAPHQAQEIDPSLQHHAGPTLGPPATDAPAAAAAVLALDAFGSPQTHFDACLDIVCLYYWAFAHGFVDL</sequence>
<feature type="region of interest" description="Disordered" evidence="6">
    <location>
        <begin position="529"/>
        <end position="581"/>
    </location>
</feature>
<dbReference type="PANTHER" id="PTHR46481">
    <property type="entry name" value="ZINC FINGER BED DOMAIN-CONTAINING PROTEIN 4"/>
    <property type="match status" value="1"/>
</dbReference>
<dbReference type="EMBL" id="CP110438">
    <property type="protein sequence ID" value="WAQ93236.1"/>
    <property type="molecule type" value="Genomic_DNA"/>
</dbReference>
<feature type="domain" description="HAT C-terminal dimerisation" evidence="7">
    <location>
        <begin position="463"/>
        <end position="505"/>
    </location>
</feature>
<keyword evidence="4" id="KW-0862">Zinc</keyword>
<evidence type="ECO:0000256" key="1">
    <source>
        <dbReference type="ARBA" id="ARBA00004123"/>
    </source>
</evidence>
<name>A0ABY7DA56_9BASI</name>
<dbReference type="InterPro" id="IPR008906">
    <property type="entry name" value="HATC_C_dom"/>
</dbReference>
<evidence type="ECO:0000256" key="3">
    <source>
        <dbReference type="ARBA" id="ARBA00022771"/>
    </source>
</evidence>
<comment type="subcellular location">
    <subcellularLocation>
        <location evidence="1">Nucleus</location>
    </subcellularLocation>
</comment>
<feature type="compositionally biased region" description="Low complexity" evidence="6">
    <location>
        <begin position="637"/>
        <end position="646"/>
    </location>
</feature>
<dbReference type="Pfam" id="PF05699">
    <property type="entry name" value="Dimer_Tnp_hAT"/>
    <property type="match status" value="1"/>
</dbReference>
<evidence type="ECO:0000256" key="2">
    <source>
        <dbReference type="ARBA" id="ARBA00022723"/>
    </source>
</evidence>
<dbReference type="RefSeq" id="XP_053028791.1">
    <property type="nucleotide sequence ID" value="XM_053164819.1"/>
</dbReference>